<gene>
    <name evidence="1" type="ORF">EHO59_12515</name>
</gene>
<accession>A0A4R9FQW6</accession>
<organism evidence="1 2">
    <name type="scientific">Leptospira semungkisensis</name>
    <dbReference type="NCBI Taxonomy" id="2484985"/>
    <lineage>
        <taxon>Bacteria</taxon>
        <taxon>Pseudomonadati</taxon>
        <taxon>Spirochaetota</taxon>
        <taxon>Spirochaetia</taxon>
        <taxon>Leptospirales</taxon>
        <taxon>Leptospiraceae</taxon>
        <taxon>Leptospira</taxon>
    </lineage>
</organism>
<evidence type="ECO:0008006" key="3">
    <source>
        <dbReference type="Google" id="ProtNLM"/>
    </source>
</evidence>
<reference evidence="1" key="1">
    <citation type="journal article" date="2019" name="PLoS Negl. Trop. Dis.">
        <title>Revisiting the worldwide diversity of Leptospira species in the environment.</title>
        <authorList>
            <person name="Vincent A.T."/>
            <person name="Schiettekatte O."/>
            <person name="Bourhy P."/>
            <person name="Veyrier F.J."/>
            <person name="Picardeau M."/>
        </authorList>
    </citation>
    <scope>NUCLEOTIDE SEQUENCE [LARGE SCALE GENOMIC DNA]</scope>
    <source>
        <strain evidence="1">SSS9</strain>
    </source>
</reference>
<dbReference type="AlphaFoldDB" id="A0A4R9FQW6"/>
<sequence>MYRKISYLLIVFLSVSISAEENKKHYSALNLIIPFDWFQIEPFAGGIFAAKDFNDSATVLVIRKELNETIDQGAANKEFQAGMIEAVRGRNGRVIEAENYVLANHPAFRLYYKDKGSNLHTLYVTVFKENVMYGLMFVCLGEDPGKRVDIQKMLKRAYFRLDI</sequence>
<evidence type="ECO:0000313" key="2">
    <source>
        <dbReference type="Proteomes" id="UP000297453"/>
    </source>
</evidence>
<name>A0A4R9FQW6_9LEPT</name>
<dbReference type="OrthoDB" id="326155at2"/>
<evidence type="ECO:0000313" key="1">
    <source>
        <dbReference type="EMBL" id="TGK00755.1"/>
    </source>
</evidence>
<dbReference type="RefSeq" id="WP_135588561.1">
    <property type="nucleotide sequence ID" value="NZ_RQEP01000018.1"/>
</dbReference>
<protein>
    <recommendedName>
        <fullName evidence="3">DUF1795 domain-containing protein</fullName>
    </recommendedName>
</protein>
<keyword evidence="2" id="KW-1185">Reference proteome</keyword>
<proteinExistence type="predicted"/>
<comment type="caution">
    <text evidence="1">The sequence shown here is derived from an EMBL/GenBank/DDBJ whole genome shotgun (WGS) entry which is preliminary data.</text>
</comment>
<dbReference type="EMBL" id="RQEP01000018">
    <property type="protein sequence ID" value="TGK00755.1"/>
    <property type="molecule type" value="Genomic_DNA"/>
</dbReference>
<dbReference type="Proteomes" id="UP000297453">
    <property type="component" value="Unassembled WGS sequence"/>
</dbReference>